<feature type="transmembrane region" description="Helical" evidence="2">
    <location>
        <begin position="993"/>
        <end position="1014"/>
    </location>
</feature>
<keyword evidence="2" id="KW-0472">Membrane</keyword>
<evidence type="ECO:0000313" key="3">
    <source>
        <dbReference type="EMBL" id="KAK6590071.1"/>
    </source>
</evidence>
<organism evidence="3 4">
    <name type="scientific">Cryptosporidium xiaoi</name>
    <dbReference type="NCBI Taxonomy" id="659607"/>
    <lineage>
        <taxon>Eukaryota</taxon>
        <taxon>Sar</taxon>
        <taxon>Alveolata</taxon>
        <taxon>Apicomplexa</taxon>
        <taxon>Conoidasida</taxon>
        <taxon>Coccidia</taxon>
        <taxon>Eucoccidiorida</taxon>
        <taxon>Eimeriorina</taxon>
        <taxon>Cryptosporidiidae</taxon>
        <taxon>Cryptosporidium</taxon>
    </lineage>
</organism>
<feature type="compositionally biased region" description="Acidic residues" evidence="1">
    <location>
        <begin position="131"/>
        <end position="148"/>
    </location>
</feature>
<keyword evidence="4" id="KW-1185">Reference proteome</keyword>
<gene>
    <name evidence="3" type="ORF">RS030_182699</name>
</gene>
<proteinExistence type="predicted"/>
<feature type="compositionally biased region" description="Basic and acidic residues" evidence="1">
    <location>
        <begin position="149"/>
        <end position="167"/>
    </location>
</feature>
<comment type="caution">
    <text evidence="3">The sequence shown here is derived from an EMBL/GenBank/DDBJ whole genome shotgun (WGS) entry which is preliminary data.</text>
</comment>
<sequence length="1018" mass="113417">MKVDNNKQTFILFLYFIFNVVILISINWNDVLAKCDASIQIKNEFSNSLDLLKENITSNDGLENPENEDDETEDEKIFESSDDSASKHDTHSKSASVVSEETEECDSNPDISVPKDKLHAMSTTSKSGDDVTSESDGESEEEDYADDITENKNLKDLGETEKETEFDSLKITQSLGPSFENSISENSPAKITKVDTNRKTGLENTEKIGITQSLYPDFDINNSSSKDTDSNNSEKLPTFIYPGNDKITNSDASGNTIGFLNNMGNQGFRPVMKFNMPGSGFSNNLGQTKPVVGVQGIGIGGTKAFSGLPQRTAFNNANTILKPQGPHDKVIGGIVRTNPMQSQAASLTDKNVLVGRIVETKPKSITIPVSQPTLKSVVVGKVIRAHETPRKIANVPINPPSNKKILIGKLVDPKPKQERIITTVPMDPVKKVLVGKVVEQRPQPKRIVATPQTKKVLVGKVVEQRPQPKRIVATPQTKKVLVGKVVKPRQESAINTVPVTPQVQKVLIGKVVEPKPQPNVILQQTKLVSTPPVQKVLVGKVVDPNPQPNIVLKPKKMITTPIKEVLVRGVAVPQPKAKVILEPKKMDATVPVQKVTLGKVIEPQIQKVITSPKIQKVLVGEVVEPRPKTNIVLQPQKIATTRPTQKVLLGKIVEPQQRTRIMLKPRNVVAAPAQKVVVRKVVEPRLVQKPAEKILVRKVIGNKPKIIKEPVTQRKVLIEKIVKPEKEPNKIILGKKIETEKPILVKRVTQNTPRLIPVRAIGNKQPIIRRYVRVGGRKVDDDDDENSRILVKLPYDKLSHGEKIRRNEPYQLVEDQRARYIPNVPRITKSNRIIPVISPKSSSIGKSFDSDISLDRNKYIKLIRRKNVNDKILPVKKRDSNVDNEIDYLKEEIVLKPKYIDSSQIHQRRNYVGQNGVNIHNEHLNGLIGQSRGPRFGIPMFQLPPEKMGSVNNMHEVGNPNDQREHGDHFGEFSDNSMKDLKDTKPWYSQSTFVLSFIGILFLIVVGGIIVYYVSVQH</sequence>
<feature type="compositionally biased region" description="Basic and acidic residues" evidence="1">
    <location>
        <begin position="75"/>
        <end position="92"/>
    </location>
</feature>
<name>A0AAV9Y4J7_9CRYT</name>
<keyword evidence="2" id="KW-0812">Transmembrane</keyword>
<dbReference type="Proteomes" id="UP001311799">
    <property type="component" value="Unassembled WGS sequence"/>
</dbReference>
<evidence type="ECO:0000256" key="1">
    <source>
        <dbReference type="SAM" id="MobiDB-lite"/>
    </source>
</evidence>
<protein>
    <submittedName>
        <fullName evidence="3">Uncharacterized protein</fullName>
    </submittedName>
</protein>
<reference evidence="3 4" key="1">
    <citation type="submission" date="2023-10" db="EMBL/GenBank/DDBJ databases">
        <title>Comparative genomics analysis reveals potential genetic determinants of host preference in Cryptosporidium xiaoi.</title>
        <authorList>
            <person name="Xiao L."/>
            <person name="Li J."/>
        </authorList>
    </citation>
    <scope>NUCLEOTIDE SEQUENCE [LARGE SCALE GENOMIC DNA]</scope>
    <source>
        <strain evidence="3 4">52996</strain>
    </source>
</reference>
<feature type="region of interest" description="Disordered" evidence="1">
    <location>
        <begin position="56"/>
        <end position="167"/>
    </location>
</feature>
<dbReference type="EMBL" id="JAWDEY010000009">
    <property type="protein sequence ID" value="KAK6590071.1"/>
    <property type="molecule type" value="Genomic_DNA"/>
</dbReference>
<feature type="compositionally biased region" description="Acidic residues" evidence="1">
    <location>
        <begin position="63"/>
        <end position="74"/>
    </location>
</feature>
<accession>A0AAV9Y4J7</accession>
<feature type="transmembrane region" description="Helical" evidence="2">
    <location>
        <begin position="12"/>
        <end position="28"/>
    </location>
</feature>
<dbReference type="AlphaFoldDB" id="A0AAV9Y4J7"/>
<evidence type="ECO:0000313" key="4">
    <source>
        <dbReference type="Proteomes" id="UP001311799"/>
    </source>
</evidence>
<keyword evidence="2" id="KW-1133">Transmembrane helix</keyword>
<evidence type="ECO:0000256" key="2">
    <source>
        <dbReference type="SAM" id="Phobius"/>
    </source>
</evidence>